<evidence type="ECO:0000259" key="4">
    <source>
        <dbReference type="Pfam" id="PF13229"/>
    </source>
</evidence>
<organism evidence="5">
    <name type="scientific">marine sediment metagenome</name>
    <dbReference type="NCBI Taxonomy" id="412755"/>
    <lineage>
        <taxon>unclassified sequences</taxon>
        <taxon>metagenomes</taxon>
        <taxon>ecological metagenomes</taxon>
    </lineage>
</organism>
<comment type="caution">
    <text evidence="5">The sequence shown here is derived from an EMBL/GenBank/DDBJ whole genome shotgun (WGS) entry which is preliminary data.</text>
</comment>
<dbReference type="GO" id="GO:0042545">
    <property type="term" value="P:cell wall modification"/>
    <property type="evidence" value="ECO:0007669"/>
    <property type="project" value="InterPro"/>
</dbReference>
<keyword evidence="2" id="KW-0063">Aspartyl esterase</keyword>
<dbReference type="Pfam" id="PF01095">
    <property type="entry name" value="Pectinesterase"/>
    <property type="match status" value="1"/>
</dbReference>
<evidence type="ECO:0000259" key="3">
    <source>
        <dbReference type="Pfam" id="PF01095"/>
    </source>
</evidence>
<dbReference type="EMBL" id="LAZR01002543">
    <property type="protein sequence ID" value="KKN28670.1"/>
    <property type="molecule type" value="Genomic_DNA"/>
</dbReference>
<dbReference type="GO" id="GO:0030599">
    <property type="term" value="F:pectinesterase activity"/>
    <property type="evidence" value="ECO:0007669"/>
    <property type="project" value="InterPro"/>
</dbReference>
<dbReference type="InterPro" id="IPR000070">
    <property type="entry name" value="Pectinesterase_cat"/>
</dbReference>
<dbReference type="InterPro" id="IPR006626">
    <property type="entry name" value="PbH1"/>
</dbReference>
<dbReference type="InterPro" id="IPR012334">
    <property type="entry name" value="Pectin_lyas_fold"/>
</dbReference>
<accession>A0A0F9P9Y1</accession>
<dbReference type="AlphaFoldDB" id="A0A0F9P9Y1"/>
<proteinExistence type="predicted"/>
<dbReference type="SMART" id="SM00710">
    <property type="entry name" value="PbH1"/>
    <property type="match status" value="4"/>
</dbReference>
<name>A0A0F9P9Y1_9ZZZZ</name>
<dbReference type="Gene3D" id="2.160.20.10">
    <property type="entry name" value="Single-stranded right-handed beta-helix, Pectin lyase-like"/>
    <property type="match status" value="1"/>
</dbReference>
<keyword evidence="1" id="KW-0378">Hydrolase</keyword>
<dbReference type="SUPFAM" id="SSF51126">
    <property type="entry name" value="Pectin lyase-like"/>
    <property type="match status" value="1"/>
</dbReference>
<dbReference type="Pfam" id="PF13229">
    <property type="entry name" value="Beta_helix"/>
    <property type="match status" value="1"/>
</dbReference>
<dbReference type="InterPro" id="IPR039448">
    <property type="entry name" value="Beta_helix"/>
</dbReference>
<feature type="domain" description="Right handed beta helix" evidence="4">
    <location>
        <begin position="151"/>
        <end position="309"/>
    </location>
</feature>
<evidence type="ECO:0000313" key="5">
    <source>
        <dbReference type="EMBL" id="KKN28670.1"/>
    </source>
</evidence>
<gene>
    <name evidence="5" type="ORF">LCGC14_0851820</name>
</gene>
<evidence type="ECO:0000256" key="2">
    <source>
        <dbReference type="ARBA" id="ARBA00023085"/>
    </source>
</evidence>
<evidence type="ECO:0008006" key="6">
    <source>
        <dbReference type="Google" id="ProtNLM"/>
    </source>
</evidence>
<evidence type="ECO:0000256" key="1">
    <source>
        <dbReference type="ARBA" id="ARBA00022801"/>
    </source>
</evidence>
<dbReference type="InterPro" id="IPR011050">
    <property type="entry name" value="Pectin_lyase_fold/virulence"/>
</dbReference>
<protein>
    <recommendedName>
        <fullName evidence="6">Right handed beta helix domain-containing protein</fullName>
    </recommendedName>
</protein>
<sequence length="329" mass="34262">MALNLLGVPQIFSHSRTVDTGVGNVRIGQATFIVALDDSGDFDSIQEAIDALPSTGGVVYIKEGTYDILTEIIINKSNVSLFGAGKSTIIRGASGLSEIIDITDVDYISIRDLSFGWSGTTGTRPLEAIDMENSTGTFIESCWIGSGIHGSAIVLTGTCTGTTIRNLNIDGDGTHPQLGITLVGDDSLVQNCYINDAQTGIKTPVGGTYSRNRIIGCIIRSCSSSGLGLIGFYDGAIIGNCIDACSQDAISMTNCDRNTITGNNLINSTQGLGTGYGIDIDATSDRNIICGNLIYNNQDGAVNDGGSNTHPNGTSGTTNLALDDLNIIA</sequence>
<reference evidence="5" key="1">
    <citation type="journal article" date="2015" name="Nature">
        <title>Complex archaea that bridge the gap between prokaryotes and eukaryotes.</title>
        <authorList>
            <person name="Spang A."/>
            <person name="Saw J.H."/>
            <person name="Jorgensen S.L."/>
            <person name="Zaremba-Niedzwiedzka K."/>
            <person name="Martijn J."/>
            <person name="Lind A.E."/>
            <person name="van Eijk R."/>
            <person name="Schleper C."/>
            <person name="Guy L."/>
            <person name="Ettema T.J."/>
        </authorList>
    </citation>
    <scope>NUCLEOTIDE SEQUENCE</scope>
</reference>
<feature type="domain" description="Pectinesterase catalytic" evidence="3">
    <location>
        <begin position="33"/>
        <end position="93"/>
    </location>
</feature>